<dbReference type="Proteomes" id="UP000503278">
    <property type="component" value="Chromosome"/>
</dbReference>
<dbReference type="GO" id="GO:0006935">
    <property type="term" value="P:chemotaxis"/>
    <property type="evidence" value="ECO:0007669"/>
    <property type="project" value="UniProtKB-KW"/>
</dbReference>
<dbReference type="Pfam" id="PF01584">
    <property type="entry name" value="CheW"/>
    <property type="match status" value="1"/>
</dbReference>
<evidence type="ECO:0000256" key="6">
    <source>
        <dbReference type="ARBA" id="ARBA00022679"/>
    </source>
</evidence>
<dbReference type="EC" id="2.7.13.3" evidence="2"/>
<keyword evidence="8" id="KW-0418">Kinase</keyword>
<evidence type="ECO:0000256" key="12">
    <source>
        <dbReference type="PROSITE-ProRule" id="PRU00110"/>
    </source>
</evidence>
<gene>
    <name evidence="16" type="ORF">HH214_11940</name>
</gene>
<dbReference type="InterPro" id="IPR004105">
    <property type="entry name" value="CheA-like_dim"/>
</dbReference>
<proteinExistence type="predicted"/>
<evidence type="ECO:0000256" key="9">
    <source>
        <dbReference type="ARBA" id="ARBA00022840"/>
    </source>
</evidence>
<dbReference type="Gene3D" id="1.10.287.560">
    <property type="entry name" value="Histidine kinase CheA-like, homodimeric domain"/>
    <property type="match status" value="1"/>
</dbReference>
<dbReference type="SMART" id="SM00260">
    <property type="entry name" value="CheW"/>
    <property type="match status" value="1"/>
</dbReference>
<dbReference type="InterPro" id="IPR036890">
    <property type="entry name" value="HATPase_C_sf"/>
</dbReference>
<evidence type="ECO:0000256" key="4">
    <source>
        <dbReference type="ARBA" id="ARBA00022500"/>
    </source>
</evidence>
<dbReference type="InterPro" id="IPR037006">
    <property type="entry name" value="CheA-like_homodim_sf"/>
</dbReference>
<name>A0A7L5DZX4_9SPHI</name>
<organism evidence="16 17">
    <name type="scientific">Mucilaginibacter robiniae</name>
    <dbReference type="NCBI Taxonomy" id="2728022"/>
    <lineage>
        <taxon>Bacteria</taxon>
        <taxon>Pseudomonadati</taxon>
        <taxon>Bacteroidota</taxon>
        <taxon>Sphingobacteriia</taxon>
        <taxon>Sphingobacteriales</taxon>
        <taxon>Sphingobacteriaceae</taxon>
        <taxon>Mucilaginibacter</taxon>
    </lineage>
</organism>
<dbReference type="Gene3D" id="3.30.565.10">
    <property type="entry name" value="Histidine kinase-like ATPase, C-terminal domain"/>
    <property type="match status" value="1"/>
</dbReference>
<evidence type="ECO:0000256" key="8">
    <source>
        <dbReference type="ARBA" id="ARBA00022777"/>
    </source>
</evidence>
<reference evidence="16 17" key="1">
    <citation type="submission" date="2020-04" db="EMBL/GenBank/DDBJ databases">
        <title>Genome sequencing of novel species.</title>
        <authorList>
            <person name="Heo J."/>
            <person name="Kim S.-J."/>
            <person name="Kim J.-S."/>
            <person name="Hong S.-B."/>
            <person name="Kwon S.-W."/>
        </authorList>
    </citation>
    <scope>NUCLEOTIDE SEQUENCE [LARGE SCALE GENOMIC DNA]</scope>
    <source>
        <strain evidence="16 17">F39-2</strain>
    </source>
</reference>
<keyword evidence="17" id="KW-1185">Reference proteome</keyword>
<evidence type="ECO:0000256" key="11">
    <source>
        <dbReference type="ARBA" id="ARBA00035100"/>
    </source>
</evidence>
<evidence type="ECO:0000256" key="1">
    <source>
        <dbReference type="ARBA" id="ARBA00000085"/>
    </source>
</evidence>
<dbReference type="SUPFAM" id="SSF47384">
    <property type="entry name" value="Homodimeric domain of signal transducing histidine kinase"/>
    <property type="match status" value="1"/>
</dbReference>
<dbReference type="GO" id="GO:0000155">
    <property type="term" value="F:phosphorelay sensor kinase activity"/>
    <property type="evidence" value="ECO:0007669"/>
    <property type="project" value="InterPro"/>
</dbReference>
<dbReference type="PROSITE" id="PS50109">
    <property type="entry name" value="HIS_KIN"/>
    <property type="match status" value="1"/>
</dbReference>
<evidence type="ECO:0000256" key="2">
    <source>
        <dbReference type="ARBA" id="ARBA00012438"/>
    </source>
</evidence>
<dbReference type="CDD" id="cd00088">
    <property type="entry name" value="HPT"/>
    <property type="match status" value="1"/>
</dbReference>
<dbReference type="PROSITE" id="PS50894">
    <property type="entry name" value="HPT"/>
    <property type="match status" value="1"/>
</dbReference>
<dbReference type="FunFam" id="3.30.565.10:FF:000016">
    <property type="entry name" value="Chemotaxis protein CheA, putative"/>
    <property type="match status" value="1"/>
</dbReference>
<keyword evidence="4" id="KW-0145">Chemotaxis</keyword>
<dbReference type="SUPFAM" id="SSF47226">
    <property type="entry name" value="Histidine-containing phosphotransfer domain, HPT domain"/>
    <property type="match status" value="1"/>
</dbReference>
<dbReference type="SUPFAM" id="SSF55874">
    <property type="entry name" value="ATPase domain of HSP90 chaperone/DNA topoisomerase II/histidine kinase"/>
    <property type="match status" value="1"/>
</dbReference>
<dbReference type="SMART" id="SM00073">
    <property type="entry name" value="HPT"/>
    <property type="match status" value="1"/>
</dbReference>
<keyword evidence="5 12" id="KW-0597">Phosphoprotein</keyword>
<dbReference type="SUPFAM" id="SSF50341">
    <property type="entry name" value="CheW-like"/>
    <property type="match status" value="1"/>
</dbReference>
<dbReference type="AlphaFoldDB" id="A0A7L5DZX4"/>
<feature type="modified residue" description="Phosphohistidine" evidence="12">
    <location>
        <position position="44"/>
    </location>
</feature>
<dbReference type="EMBL" id="CP051682">
    <property type="protein sequence ID" value="QJD96535.1"/>
    <property type="molecule type" value="Genomic_DNA"/>
</dbReference>
<protein>
    <recommendedName>
        <fullName evidence="3">Chemotaxis protein CheA</fullName>
        <ecNumber evidence="2">2.7.13.3</ecNumber>
    </recommendedName>
</protein>
<dbReference type="InterPro" id="IPR036641">
    <property type="entry name" value="HPT_dom_sf"/>
</dbReference>
<dbReference type="SMART" id="SM00387">
    <property type="entry name" value="HATPase_c"/>
    <property type="match status" value="1"/>
</dbReference>
<keyword evidence="7" id="KW-0547">Nucleotide-binding</keyword>
<dbReference type="Gene3D" id="2.30.30.40">
    <property type="entry name" value="SH3 Domains"/>
    <property type="match status" value="1"/>
</dbReference>
<dbReference type="PANTHER" id="PTHR43395">
    <property type="entry name" value="SENSOR HISTIDINE KINASE CHEA"/>
    <property type="match status" value="1"/>
</dbReference>
<dbReference type="InterPro" id="IPR051315">
    <property type="entry name" value="Bact_Chemotaxis_CheA"/>
</dbReference>
<dbReference type="KEGG" id="mrob:HH214_11940"/>
<sequence>MDSYKDNFTDESLELITELEKCLLLLEGSPTDKTLIEQVFRAMHTIKGNSSMFGYQVIADFTHHLETIYEYIRSGKQQVTKEVLDITLTATDHLSWMVQHAEDEGLSTNEKHQALLQTIAAVASKAEGVEPSVETNTFIINFQPHQDYFYNGANPLVILHELATLGECQVQNNLTQLPALENLDPTRCYTSWQITLTTKASIEEIKQPFVFVEGRCALKIELQAKPIQTDIVSSQPTITSLSSAELLSKKVISSIRVPSEKVDTLMSLVSELITLQAKLGVLAEQNPYAELIGVSENLEKILTRLRDNAFSISLVPLKTIITPFNRLVRDLAAQLNKEIKFITEGTETELDKNIMEGLSDPLMHVLRNSIDHGIEDAVTRQKLGKNPCGTILLKAYCASNHVFIEVQDDGKGLDTEKIRNKAIQRGLISSDDYLTQNEVLNLIFLPGFSTAEQISQISGRGVGMDVVKRSIEDVRGRIKVTSVINQGTTITIKLPITISIIDGLLIKVNQTSYVIPLSSVDRCYEAPAVRQLNRFNNIMILDGQQIPFISLSEEFENYSNYSDTSEIVLVYVEEKRVAFIVDQVLGKFQAVLKPLGKHFQGMENISGATILGDGSIALVLDPNKVAEQYLQNKKAALC</sequence>
<dbReference type="InterPro" id="IPR008207">
    <property type="entry name" value="Sig_transdc_His_kin_Hpt_dom"/>
</dbReference>
<keyword evidence="6" id="KW-0808">Transferase</keyword>
<evidence type="ECO:0000259" key="14">
    <source>
        <dbReference type="PROSITE" id="PS50851"/>
    </source>
</evidence>
<evidence type="ECO:0000259" key="13">
    <source>
        <dbReference type="PROSITE" id="PS50109"/>
    </source>
</evidence>
<dbReference type="RefSeq" id="WP_169607949.1">
    <property type="nucleotide sequence ID" value="NZ_CP051682.1"/>
</dbReference>
<evidence type="ECO:0000313" key="16">
    <source>
        <dbReference type="EMBL" id="QJD96535.1"/>
    </source>
</evidence>
<evidence type="ECO:0000313" key="17">
    <source>
        <dbReference type="Proteomes" id="UP000503278"/>
    </source>
</evidence>
<evidence type="ECO:0000256" key="5">
    <source>
        <dbReference type="ARBA" id="ARBA00022553"/>
    </source>
</evidence>
<feature type="domain" description="Histidine kinase" evidence="13">
    <location>
        <begin position="250"/>
        <end position="498"/>
    </location>
</feature>
<dbReference type="InterPro" id="IPR003594">
    <property type="entry name" value="HATPase_dom"/>
</dbReference>
<dbReference type="InterPro" id="IPR036061">
    <property type="entry name" value="CheW-like_dom_sf"/>
</dbReference>
<comment type="catalytic activity">
    <reaction evidence="1">
        <text>ATP + protein L-histidine = ADP + protein N-phospho-L-histidine.</text>
        <dbReference type="EC" id="2.7.13.3"/>
    </reaction>
</comment>
<evidence type="ECO:0000256" key="7">
    <source>
        <dbReference type="ARBA" id="ARBA00022741"/>
    </source>
</evidence>
<dbReference type="InterPro" id="IPR002545">
    <property type="entry name" value="CheW-lke_dom"/>
</dbReference>
<evidence type="ECO:0000256" key="3">
    <source>
        <dbReference type="ARBA" id="ARBA00021495"/>
    </source>
</evidence>
<dbReference type="CDD" id="cd16916">
    <property type="entry name" value="HATPase_CheA-like"/>
    <property type="match status" value="1"/>
</dbReference>
<feature type="domain" description="HPt" evidence="15">
    <location>
        <begin position="1"/>
        <end position="101"/>
    </location>
</feature>
<comment type="function">
    <text evidence="11">Involved in the transmission of sensory signals from the chemoreceptors to the flagellar motors. CheA is autophosphorylated; it can transfer its phosphate group to either CheB or CheY.</text>
</comment>
<evidence type="ECO:0000259" key="15">
    <source>
        <dbReference type="PROSITE" id="PS50894"/>
    </source>
</evidence>
<dbReference type="InterPro" id="IPR036097">
    <property type="entry name" value="HisK_dim/P_sf"/>
</dbReference>
<dbReference type="InterPro" id="IPR004358">
    <property type="entry name" value="Sig_transdc_His_kin-like_C"/>
</dbReference>
<dbReference type="Pfam" id="PF01627">
    <property type="entry name" value="Hpt"/>
    <property type="match status" value="1"/>
</dbReference>
<dbReference type="InterPro" id="IPR005467">
    <property type="entry name" value="His_kinase_dom"/>
</dbReference>
<dbReference type="Pfam" id="PF02518">
    <property type="entry name" value="HATPase_c"/>
    <property type="match status" value="1"/>
</dbReference>
<evidence type="ECO:0000256" key="10">
    <source>
        <dbReference type="ARBA" id="ARBA00023012"/>
    </source>
</evidence>
<dbReference type="PANTHER" id="PTHR43395:SF10">
    <property type="entry name" value="CHEMOTAXIS PROTEIN CHEA"/>
    <property type="match status" value="1"/>
</dbReference>
<keyword evidence="10" id="KW-0902">Two-component regulatory system</keyword>
<dbReference type="Pfam" id="PF02895">
    <property type="entry name" value="H-kinase_dim"/>
    <property type="match status" value="1"/>
</dbReference>
<keyword evidence="9" id="KW-0067">ATP-binding</keyword>
<feature type="domain" description="CheW-like" evidence="14">
    <location>
        <begin position="500"/>
        <end position="631"/>
    </location>
</feature>
<dbReference type="PRINTS" id="PR00344">
    <property type="entry name" value="BCTRLSENSOR"/>
</dbReference>
<dbReference type="GO" id="GO:0005524">
    <property type="term" value="F:ATP binding"/>
    <property type="evidence" value="ECO:0007669"/>
    <property type="project" value="UniProtKB-KW"/>
</dbReference>
<dbReference type="PROSITE" id="PS50851">
    <property type="entry name" value="CHEW"/>
    <property type="match status" value="1"/>
</dbReference>
<dbReference type="SMART" id="SM01231">
    <property type="entry name" value="H-kinase_dim"/>
    <property type="match status" value="1"/>
</dbReference>
<dbReference type="GO" id="GO:0005737">
    <property type="term" value="C:cytoplasm"/>
    <property type="evidence" value="ECO:0007669"/>
    <property type="project" value="InterPro"/>
</dbReference>
<dbReference type="Gene3D" id="1.20.120.160">
    <property type="entry name" value="HPT domain"/>
    <property type="match status" value="1"/>
</dbReference>
<accession>A0A7L5DZX4</accession>